<keyword evidence="6 8" id="KW-0472">Membrane</keyword>
<dbReference type="RefSeq" id="WP_380079988.1">
    <property type="nucleotide sequence ID" value="NZ_JBHSGO010000212.1"/>
</dbReference>
<evidence type="ECO:0000313" key="9">
    <source>
        <dbReference type="EMBL" id="MFC4666684.1"/>
    </source>
</evidence>
<evidence type="ECO:0000256" key="5">
    <source>
        <dbReference type="ARBA" id="ARBA00022989"/>
    </source>
</evidence>
<comment type="subcellular location">
    <subcellularLocation>
        <location evidence="1">Cell membrane</location>
        <topology evidence="1">Single-pass membrane protein</topology>
    </subcellularLocation>
    <subcellularLocation>
        <location evidence="7">Cell membrane</location>
        <topology evidence="7">Single-pass type II membrane protein</topology>
    </subcellularLocation>
</comment>
<organism evidence="9 10">
    <name type="scientific">Falsiporphyromonas endometrii</name>
    <dbReference type="NCBI Taxonomy" id="1387297"/>
    <lineage>
        <taxon>Bacteria</taxon>
        <taxon>Pseudomonadati</taxon>
        <taxon>Bacteroidota</taxon>
        <taxon>Bacteroidia</taxon>
        <taxon>Bacteroidales</taxon>
        <taxon>Porphyromonadaceae</taxon>
        <taxon>Falsiporphyromonas</taxon>
    </lineage>
</organism>
<reference evidence="10" key="1">
    <citation type="journal article" date="2019" name="Int. J. Syst. Evol. Microbiol.">
        <title>The Global Catalogue of Microorganisms (GCM) 10K type strain sequencing project: providing services to taxonomists for standard genome sequencing and annotation.</title>
        <authorList>
            <consortium name="The Broad Institute Genomics Platform"/>
            <consortium name="The Broad Institute Genome Sequencing Center for Infectious Disease"/>
            <person name="Wu L."/>
            <person name="Ma J."/>
        </authorList>
    </citation>
    <scope>NUCLEOTIDE SEQUENCE [LARGE SCALE GENOMIC DNA]</scope>
    <source>
        <strain evidence="10">CGMCC 4.7357</strain>
    </source>
</reference>
<proteinExistence type="inferred from homology"/>
<evidence type="ECO:0000256" key="6">
    <source>
        <dbReference type="ARBA" id="ARBA00023136"/>
    </source>
</evidence>
<name>A0ABV9K9V7_9PORP</name>
<evidence type="ECO:0000256" key="7">
    <source>
        <dbReference type="RuleBase" id="RU003879"/>
    </source>
</evidence>
<evidence type="ECO:0000256" key="8">
    <source>
        <dbReference type="SAM" id="Phobius"/>
    </source>
</evidence>
<comment type="caution">
    <text evidence="9">The sequence shown here is derived from an EMBL/GenBank/DDBJ whole genome shotgun (WGS) entry which is preliminary data.</text>
</comment>
<dbReference type="EMBL" id="JBHSGO010000212">
    <property type="protein sequence ID" value="MFC4666684.1"/>
    <property type="molecule type" value="Genomic_DNA"/>
</dbReference>
<keyword evidence="10" id="KW-1185">Reference proteome</keyword>
<evidence type="ECO:0000256" key="4">
    <source>
        <dbReference type="ARBA" id="ARBA00022692"/>
    </source>
</evidence>
<dbReference type="PANTHER" id="PTHR30558">
    <property type="entry name" value="EXBD MEMBRANE COMPONENT OF PMF-DRIVEN MACROMOLECULE IMPORT SYSTEM"/>
    <property type="match status" value="1"/>
</dbReference>
<keyword evidence="5 8" id="KW-1133">Transmembrane helix</keyword>
<feature type="transmembrane region" description="Helical" evidence="8">
    <location>
        <begin position="21"/>
        <end position="41"/>
    </location>
</feature>
<evidence type="ECO:0000256" key="1">
    <source>
        <dbReference type="ARBA" id="ARBA00004162"/>
    </source>
</evidence>
<evidence type="ECO:0000256" key="3">
    <source>
        <dbReference type="ARBA" id="ARBA00022475"/>
    </source>
</evidence>
<keyword evidence="7" id="KW-0813">Transport</keyword>
<evidence type="ECO:0000256" key="2">
    <source>
        <dbReference type="ARBA" id="ARBA00005811"/>
    </source>
</evidence>
<accession>A0ABV9K9V7</accession>
<keyword evidence="4 7" id="KW-0812">Transmembrane</keyword>
<dbReference type="Proteomes" id="UP001596020">
    <property type="component" value="Unassembled WGS sequence"/>
</dbReference>
<evidence type="ECO:0000313" key="10">
    <source>
        <dbReference type="Proteomes" id="UP001596020"/>
    </source>
</evidence>
<protein>
    <submittedName>
        <fullName evidence="9">ExbD/TolR family protein</fullName>
    </submittedName>
</protein>
<dbReference type="Pfam" id="PF02472">
    <property type="entry name" value="ExbD"/>
    <property type="match status" value="1"/>
</dbReference>
<sequence length="150" mass="16854">MSLKRRNSSSPSFSMASMTDIIFLLLIFFMITSTFVIPNVIKVNLPASEKQDKANEEMARVTLTPDLRYFIAYGNDTEVETTLQDLPAHLQSLKEQHPNLFLAIYADKTVPYEEVVKIITLAARGDIKIMLATDAQTSDDIDQTLTHTAE</sequence>
<keyword evidence="3" id="KW-1003">Cell membrane</keyword>
<comment type="similarity">
    <text evidence="2 7">Belongs to the ExbD/TolR family.</text>
</comment>
<dbReference type="PANTHER" id="PTHR30558:SF7">
    <property type="entry name" value="TOL-PAL SYSTEM PROTEIN TOLR"/>
    <property type="match status" value="1"/>
</dbReference>
<dbReference type="Gene3D" id="3.30.420.270">
    <property type="match status" value="1"/>
</dbReference>
<gene>
    <name evidence="9" type="ORF">ACFO3G_08765</name>
</gene>
<dbReference type="InterPro" id="IPR003400">
    <property type="entry name" value="ExbD"/>
</dbReference>
<keyword evidence="7" id="KW-0653">Protein transport</keyword>